<dbReference type="EMBL" id="JASZZN010000059">
    <property type="protein sequence ID" value="MDM4019454.1"/>
    <property type="molecule type" value="Genomic_DNA"/>
</dbReference>
<comment type="caution">
    <text evidence="2">The sequence shown here is derived from an EMBL/GenBank/DDBJ whole genome shotgun (WGS) entry which is preliminary data.</text>
</comment>
<feature type="non-terminal residue" evidence="2">
    <location>
        <position position="1"/>
    </location>
</feature>
<name>A0ABT7PSH2_9BACT</name>
<protein>
    <submittedName>
        <fullName evidence="2">Uncharacterized protein</fullName>
    </submittedName>
</protein>
<sequence>CFRLAGVFHMARKRKGGHGVPRTKRMNRSARLQSAEVWLEKFDGKHVLRGYCKHFGVDWRCAAIELRQLGVKLDAEYLEARERSEQQQIFNRKQRRRERDPELRCQNSIEGETLLDAYLAGDFPALHAMECERDGVEPKFQR</sequence>
<feature type="region of interest" description="Disordered" evidence="1">
    <location>
        <begin position="84"/>
        <end position="103"/>
    </location>
</feature>
<gene>
    <name evidence="2" type="ORF">QTN89_28635</name>
</gene>
<evidence type="ECO:0000313" key="2">
    <source>
        <dbReference type="EMBL" id="MDM4019454.1"/>
    </source>
</evidence>
<evidence type="ECO:0000313" key="3">
    <source>
        <dbReference type="Proteomes" id="UP001239462"/>
    </source>
</evidence>
<dbReference type="Proteomes" id="UP001239462">
    <property type="component" value="Unassembled WGS sequence"/>
</dbReference>
<accession>A0ABT7PSH2</accession>
<organism evidence="2 3">
    <name type="scientific">Roseiconus lacunae</name>
    <dbReference type="NCBI Taxonomy" id="2605694"/>
    <lineage>
        <taxon>Bacteria</taxon>
        <taxon>Pseudomonadati</taxon>
        <taxon>Planctomycetota</taxon>
        <taxon>Planctomycetia</taxon>
        <taxon>Pirellulales</taxon>
        <taxon>Pirellulaceae</taxon>
        <taxon>Roseiconus</taxon>
    </lineage>
</organism>
<reference evidence="2 3" key="1">
    <citation type="submission" date="2023-06" db="EMBL/GenBank/DDBJ databases">
        <title>Roseiconus lacunae JC819 isolated from Gulf of Mannar region, Tamil Nadu.</title>
        <authorList>
            <person name="Pk S."/>
            <person name="Ch S."/>
            <person name="Ch V.R."/>
        </authorList>
    </citation>
    <scope>NUCLEOTIDE SEQUENCE [LARGE SCALE GENOMIC DNA]</scope>
    <source>
        <strain evidence="2 3">JC819</strain>
    </source>
</reference>
<dbReference type="RefSeq" id="WP_289167585.1">
    <property type="nucleotide sequence ID" value="NZ_JASZZN010000059.1"/>
</dbReference>
<keyword evidence="3" id="KW-1185">Reference proteome</keyword>
<proteinExistence type="predicted"/>
<evidence type="ECO:0000256" key="1">
    <source>
        <dbReference type="SAM" id="MobiDB-lite"/>
    </source>
</evidence>